<dbReference type="eggNOG" id="KOG2177">
    <property type="taxonomic scope" value="Eukaryota"/>
</dbReference>
<evidence type="ECO:0000256" key="4">
    <source>
        <dbReference type="PROSITE-ProRule" id="PRU00024"/>
    </source>
</evidence>
<reference evidence="7" key="1">
    <citation type="submission" date="2011-12" db="EMBL/GenBank/DDBJ databases">
        <title>The Draft Genome of Lepisosteus oculatus.</title>
        <authorList>
            <consortium name="The Broad Institute Genome Assembly &amp; Analysis Group"/>
            <consortium name="Computational R&amp;D Group"/>
            <consortium name="and Sequencing Platform"/>
            <person name="Di Palma F."/>
            <person name="Alfoldi J."/>
            <person name="Johnson J."/>
            <person name="Berlin A."/>
            <person name="Gnerre S."/>
            <person name="Jaffe D."/>
            <person name="MacCallum I."/>
            <person name="Young S."/>
            <person name="Walker B.J."/>
            <person name="Lander E.S."/>
            <person name="Lindblad-Toh K."/>
        </authorList>
    </citation>
    <scope>NUCLEOTIDE SEQUENCE [LARGE SCALE GENOMIC DNA]</scope>
</reference>
<dbReference type="GeneTree" id="ENSGT01150000286950"/>
<dbReference type="SUPFAM" id="SSF57845">
    <property type="entry name" value="B-box zinc-binding domain"/>
    <property type="match status" value="1"/>
</dbReference>
<reference evidence="6" key="2">
    <citation type="submission" date="2025-08" db="UniProtKB">
        <authorList>
            <consortium name="Ensembl"/>
        </authorList>
    </citation>
    <scope>IDENTIFICATION</scope>
</reference>
<name>W5M486_LEPOC</name>
<evidence type="ECO:0000256" key="2">
    <source>
        <dbReference type="ARBA" id="ARBA00022771"/>
    </source>
</evidence>
<dbReference type="Gene3D" id="3.30.160.60">
    <property type="entry name" value="Classic Zinc Finger"/>
    <property type="match status" value="1"/>
</dbReference>
<organism evidence="6 7">
    <name type="scientific">Lepisosteus oculatus</name>
    <name type="common">Spotted gar</name>
    <dbReference type="NCBI Taxonomy" id="7918"/>
    <lineage>
        <taxon>Eukaryota</taxon>
        <taxon>Metazoa</taxon>
        <taxon>Chordata</taxon>
        <taxon>Craniata</taxon>
        <taxon>Vertebrata</taxon>
        <taxon>Euteleostomi</taxon>
        <taxon>Actinopterygii</taxon>
        <taxon>Neopterygii</taxon>
        <taxon>Holostei</taxon>
        <taxon>Semionotiformes</taxon>
        <taxon>Lepisosteidae</taxon>
        <taxon>Lepisosteus</taxon>
    </lineage>
</organism>
<evidence type="ECO:0000259" key="5">
    <source>
        <dbReference type="PROSITE" id="PS50119"/>
    </source>
</evidence>
<feature type="domain" description="B box-type" evidence="5">
    <location>
        <begin position="72"/>
        <end position="112"/>
    </location>
</feature>
<reference evidence="6" key="3">
    <citation type="submission" date="2025-09" db="UniProtKB">
        <authorList>
            <consortium name="Ensembl"/>
        </authorList>
    </citation>
    <scope>IDENTIFICATION</scope>
</reference>
<keyword evidence="3" id="KW-0862">Zinc</keyword>
<dbReference type="CDD" id="cd19769">
    <property type="entry name" value="Bbox2_TRIM16-like"/>
    <property type="match status" value="1"/>
</dbReference>
<dbReference type="InParanoid" id="W5M486"/>
<dbReference type="InterPro" id="IPR051051">
    <property type="entry name" value="E3_ubiq-ligase_TRIM/RNF"/>
</dbReference>
<evidence type="ECO:0000256" key="1">
    <source>
        <dbReference type="ARBA" id="ARBA00022723"/>
    </source>
</evidence>
<evidence type="ECO:0000256" key="3">
    <source>
        <dbReference type="ARBA" id="ARBA00022833"/>
    </source>
</evidence>
<dbReference type="InterPro" id="IPR000315">
    <property type="entry name" value="Znf_B-box"/>
</dbReference>
<dbReference type="PANTHER" id="PTHR25465">
    <property type="entry name" value="B-BOX DOMAIN CONTAINING"/>
    <property type="match status" value="1"/>
</dbReference>
<evidence type="ECO:0000313" key="6">
    <source>
        <dbReference type="Ensembl" id="ENSLOCP00000003194.1"/>
    </source>
</evidence>
<evidence type="ECO:0000313" key="7">
    <source>
        <dbReference type="Proteomes" id="UP000018468"/>
    </source>
</evidence>
<dbReference type="EMBL" id="AHAT01038722">
    <property type="status" value="NOT_ANNOTATED_CDS"/>
    <property type="molecule type" value="Genomic_DNA"/>
</dbReference>
<sequence length="147" mass="16579">MAEQFRRTRLDRADGGAAGPGEVPCDVCAAEKLRAVKSCLVCLASYCDEHVQPHYQGAAFRTHRLTEPVSHLKHKLCKRHERLLELFCTTDRTCICQFCAESDHRTHSIVPLEEECRARKARRLNQLTSHLPSLGYANCSWSGTESP</sequence>
<dbReference type="PANTHER" id="PTHR25465:SF32">
    <property type="entry name" value="BLOODTHIRSTY-RELATED GENE FAMILY, MEMBER 16 ISOFORM X1-RELATED"/>
    <property type="match status" value="1"/>
</dbReference>
<dbReference type="SMART" id="SM00336">
    <property type="entry name" value="BBOX"/>
    <property type="match status" value="1"/>
</dbReference>
<dbReference type="EMBL" id="AHAT01038723">
    <property type="status" value="NOT_ANNOTATED_CDS"/>
    <property type="molecule type" value="Genomic_DNA"/>
</dbReference>
<protein>
    <recommendedName>
        <fullName evidence="5">B box-type domain-containing protein</fullName>
    </recommendedName>
</protein>
<keyword evidence="1" id="KW-0479">Metal-binding</keyword>
<keyword evidence="7" id="KW-1185">Reference proteome</keyword>
<dbReference type="Proteomes" id="UP000018468">
    <property type="component" value="Linkage group LG5"/>
</dbReference>
<dbReference type="Ensembl" id="ENSLOCT00000003201.1">
    <property type="protein sequence ID" value="ENSLOCP00000003194.1"/>
    <property type="gene ID" value="ENSLOCG00000002719.1"/>
</dbReference>
<accession>W5M486</accession>
<dbReference type="GO" id="GO:0008270">
    <property type="term" value="F:zinc ion binding"/>
    <property type="evidence" value="ECO:0007669"/>
    <property type="project" value="UniProtKB-KW"/>
</dbReference>
<dbReference type="AlphaFoldDB" id="W5M486"/>
<dbReference type="Gene3D" id="4.10.830.40">
    <property type="match status" value="1"/>
</dbReference>
<dbReference type="Pfam" id="PF00643">
    <property type="entry name" value="zf-B_box"/>
    <property type="match status" value="1"/>
</dbReference>
<dbReference type="STRING" id="7918.ENSLOCP00000003194"/>
<proteinExistence type="predicted"/>
<dbReference type="PROSITE" id="PS50119">
    <property type="entry name" value="ZF_BBOX"/>
    <property type="match status" value="1"/>
</dbReference>
<dbReference type="HOGENOM" id="CLU_1767441_0_0_1"/>
<keyword evidence="2 4" id="KW-0863">Zinc-finger</keyword>
<dbReference type="OMA" id="MICINGH"/>